<feature type="compositionally biased region" description="Polar residues" evidence="2">
    <location>
        <begin position="644"/>
        <end position="655"/>
    </location>
</feature>
<name>A0AAD7IUX5_9AGAR</name>
<dbReference type="SUPFAM" id="SSF50965">
    <property type="entry name" value="Galactose oxidase, central domain"/>
    <property type="match status" value="1"/>
</dbReference>
<dbReference type="CDD" id="cd02851">
    <property type="entry name" value="E_set_GO_C"/>
    <property type="match status" value="1"/>
</dbReference>
<evidence type="ECO:0000259" key="5">
    <source>
        <dbReference type="Pfam" id="PF09118"/>
    </source>
</evidence>
<dbReference type="InterPro" id="IPR014756">
    <property type="entry name" value="Ig_E-set"/>
</dbReference>
<dbReference type="AlphaFoldDB" id="A0AAD7IUX5"/>
<dbReference type="InterPro" id="IPR009880">
    <property type="entry name" value="Glyoxal_oxidase_N"/>
</dbReference>
<feature type="domain" description="Galactose oxidase-like Early set" evidence="5">
    <location>
        <begin position="468"/>
        <end position="562"/>
    </location>
</feature>
<dbReference type="InterPro" id="IPR013783">
    <property type="entry name" value="Ig-like_fold"/>
</dbReference>
<gene>
    <name evidence="6" type="ORF">B0H16DRAFT_1319082</name>
</gene>
<dbReference type="InterPro" id="IPR011043">
    <property type="entry name" value="Gal_Oxase/kelch_b-propeller"/>
</dbReference>
<evidence type="ECO:0000256" key="2">
    <source>
        <dbReference type="SAM" id="MobiDB-lite"/>
    </source>
</evidence>
<proteinExistence type="predicted"/>
<sequence length="664" mass="69716">MRSPTLLAFLFSLATPSFGSVQLGTRASIPGAWSLLQQGTTGVSGMQLAVVSETKAIIYDKVHHNPLTVNGHVAWAVELDLNTQAVRALNPLSNSWCATGSFLGNGTLVNSGGNPVVITGEYNSTLPFLIDGLKQSLGANGLQGLRLFTPCTDGTCDVYENPTRIRLSSARWYPASVRIEDGSIIIFGGSVSGGFINSAGANNPSYEFFPPKNINGFNGLKIPSKFLTDTLNGNQFPNLVTLPDGTLFVSANQAAMILNWKTNTETRLPGIPNGVRISSPFSAGHVLLPLSPANNYTPEIMICGGSTVSDKVAASSISSQAATSAQCIRMVLNAAGIAAGWKVETMPQGRIMVDMVLLPDGRVMLVNGALTGVAGYGNVGNQVGQSNADNPAFTPVIYDPAAPAGSRFSTSGLVASTIPRLYHSTATLTPNGTVMLAGSNPNNDVTTVKYPTEYRLEFFSPPYMNVARPSYTGLPAIINYNATFNLSVTLPANTINVTVVLMDLGFATHGVHMDQRLVQLVSTLSADKKTLTVKAPPTGPIYPPGPAYLYVVTAAGAPSFGHKTLVGTGASPPVDEAAIAKLVSPFLAGRCLFLPGMVSKTPGPSVQVVPDFLGLAPSSGEGSDVATDVIPAWGSQRSILQVDSASDSDLDSRTQNQRRNRRLS</sequence>
<dbReference type="Pfam" id="PF07250">
    <property type="entry name" value="Glyoxal_oxid_N"/>
    <property type="match status" value="1"/>
</dbReference>
<dbReference type="InterPro" id="IPR037293">
    <property type="entry name" value="Gal_Oxidase_central_sf"/>
</dbReference>
<keyword evidence="1 3" id="KW-0732">Signal</keyword>
<dbReference type="EMBL" id="JARKIB010000068">
    <property type="protein sequence ID" value="KAJ7749666.1"/>
    <property type="molecule type" value="Genomic_DNA"/>
</dbReference>
<evidence type="ECO:0000313" key="6">
    <source>
        <dbReference type="EMBL" id="KAJ7749666.1"/>
    </source>
</evidence>
<evidence type="ECO:0000256" key="3">
    <source>
        <dbReference type="SAM" id="SignalP"/>
    </source>
</evidence>
<feature type="chain" id="PRO_5041946891" evidence="3">
    <location>
        <begin position="20"/>
        <end position="664"/>
    </location>
</feature>
<dbReference type="Gene3D" id="2.60.40.10">
    <property type="entry name" value="Immunoglobulins"/>
    <property type="match status" value="1"/>
</dbReference>
<accession>A0AAD7IUX5</accession>
<dbReference type="InterPro" id="IPR015202">
    <property type="entry name" value="GO-like_E_set"/>
</dbReference>
<dbReference type="Proteomes" id="UP001215598">
    <property type="component" value="Unassembled WGS sequence"/>
</dbReference>
<organism evidence="6 7">
    <name type="scientific">Mycena metata</name>
    <dbReference type="NCBI Taxonomy" id="1033252"/>
    <lineage>
        <taxon>Eukaryota</taxon>
        <taxon>Fungi</taxon>
        <taxon>Dikarya</taxon>
        <taxon>Basidiomycota</taxon>
        <taxon>Agaricomycotina</taxon>
        <taxon>Agaricomycetes</taxon>
        <taxon>Agaricomycetidae</taxon>
        <taxon>Agaricales</taxon>
        <taxon>Marasmiineae</taxon>
        <taxon>Mycenaceae</taxon>
        <taxon>Mycena</taxon>
    </lineage>
</organism>
<feature type="region of interest" description="Disordered" evidence="2">
    <location>
        <begin position="644"/>
        <end position="664"/>
    </location>
</feature>
<dbReference type="PANTHER" id="PTHR32208">
    <property type="entry name" value="SECRETED PROTEIN-RELATED"/>
    <property type="match status" value="1"/>
</dbReference>
<dbReference type="Gene3D" id="2.130.10.80">
    <property type="entry name" value="Galactose oxidase/kelch, beta-propeller"/>
    <property type="match status" value="1"/>
</dbReference>
<feature type="domain" description="Glyoxal oxidase N-terminal" evidence="4">
    <location>
        <begin position="122"/>
        <end position="463"/>
    </location>
</feature>
<evidence type="ECO:0000259" key="4">
    <source>
        <dbReference type="Pfam" id="PF07250"/>
    </source>
</evidence>
<dbReference type="SUPFAM" id="SSF81296">
    <property type="entry name" value="E set domains"/>
    <property type="match status" value="1"/>
</dbReference>
<reference evidence="6" key="1">
    <citation type="submission" date="2023-03" db="EMBL/GenBank/DDBJ databases">
        <title>Massive genome expansion in bonnet fungi (Mycena s.s.) driven by repeated elements and novel gene families across ecological guilds.</title>
        <authorList>
            <consortium name="Lawrence Berkeley National Laboratory"/>
            <person name="Harder C.B."/>
            <person name="Miyauchi S."/>
            <person name="Viragh M."/>
            <person name="Kuo A."/>
            <person name="Thoen E."/>
            <person name="Andreopoulos B."/>
            <person name="Lu D."/>
            <person name="Skrede I."/>
            <person name="Drula E."/>
            <person name="Henrissat B."/>
            <person name="Morin E."/>
            <person name="Kohler A."/>
            <person name="Barry K."/>
            <person name="LaButti K."/>
            <person name="Morin E."/>
            <person name="Salamov A."/>
            <person name="Lipzen A."/>
            <person name="Mereny Z."/>
            <person name="Hegedus B."/>
            <person name="Baldrian P."/>
            <person name="Stursova M."/>
            <person name="Weitz H."/>
            <person name="Taylor A."/>
            <person name="Grigoriev I.V."/>
            <person name="Nagy L.G."/>
            <person name="Martin F."/>
            <person name="Kauserud H."/>
        </authorList>
    </citation>
    <scope>NUCLEOTIDE SEQUENCE</scope>
    <source>
        <strain evidence="6">CBHHK182m</strain>
    </source>
</reference>
<dbReference type="Pfam" id="PF09118">
    <property type="entry name" value="GO-like_E_set"/>
    <property type="match status" value="1"/>
</dbReference>
<protein>
    <submittedName>
        <fullName evidence="6">Glyoxal oxidase N-terminus-domain-containing protein</fullName>
    </submittedName>
</protein>
<evidence type="ECO:0000256" key="1">
    <source>
        <dbReference type="ARBA" id="ARBA00022729"/>
    </source>
</evidence>
<comment type="caution">
    <text evidence="6">The sequence shown here is derived from an EMBL/GenBank/DDBJ whole genome shotgun (WGS) entry which is preliminary data.</text>
</comment>
<evidence type="ECO:0000313" key="7">
    <source>
        <dbReference type="Proteomes" id="UP001215598"/>
    </source>
</evidence>
<feature type="signal peptide" evidence="3">
    <location>
        <begin position="1"/>
        <end position="19"/>
    </location>
</feature>
<keyword evidence="7" id="KW-1185">Reference proteome</keyword>
<dbReference type="PANTHER" id="PTHR32208:SF96">
    <property type="entry name" value="GLYOXAL OXIDASE"/>
    <property type="match status" value="1"/>
</dbReference>